<dbReference type="PANTHER" id="PTHR33099:SF7">
    <property type="entry name" value="MYND-TYPE DOMAIN-CONTAINING PROTEIN"/>
    <property type="match status" value="1"/>
</dbReference>
<accession>A0AA40EFA9</accession>
<gene>
    <name evidence="2" type="ORF">B0T21DRAFT_255276</name>
</gene>
<dbReference type="PANTHER" id="PTHR33099">
    <property type="entry name" value="FE2OG DIOXYGENASE DOMAIN-CONTAINING PROTEIN"/>
    <property type="match status" value="1"/>
</dbReference>
<evidence type="ECO:0000313" key="2">
    <source>
        <dbReference type="EMBL" id="KAK0739414.1"/>
    </source>
</evidence>
<comment type="caution">
    <text evidence="2">The sequence shown here is derived from an EMBL/GenBank/DDBJ whole genome shotgun (WGS) entry which is preliminary data.</text>
</comment>
<keyword evidence="3" id="KW-1185">Reference proteome</keyword>
<dbReference type="Gene3D" id="2.60.120.620">
    <property type="entry name" value="q2cbj1_9rhob like domain"/>
    <property type="match status" value="1"/>
</dbReference>
<proteinExistence type="predicted"/>
<feature type="non-terminal residue" evidence="2">
    <location>
        <position position="126"/>
    </location>
</feature>
<dbReference type="Proteomes" id="UP001172159">
    <property type="component" value="Unassembled WGS sequence"/>
</dbReference>
<sequence>LLKEIAADLGISTNARQSIVAQPYKLLIYEEGAMFKAHTDTEKIPGMFGTLIICLPSAHQGGEVVLKHQGQTAVYKTSEHKQSWACWYSDVSHEVLPVRSGHRIVLTFNLAIVSQGSTPIPRPVPP</sequence>
<dbReference type="Pfam" id="PF13640">
    <property type="entry name" value="2OG-FeII_Oxy_3"/>
    <property type="match status" value="1"/>
</dbReference>
<evidence type="ECO:0000259" key="1">
    <source>
        <dbReference type="Pfam" id="PF13640"/>
    </source>
</evidence>
<feature type="non-terminal residue" evidence="2">
    <location>
        <position position="1"/>
    </location>
</feature>
<feature type="domain" description="Prolyl 4-hydroxylase alpha subunit Fe(2+) 2OG dioxygenase" evidence="1">
    <location>
        <begin position="25"/>
        <end position="110"/>
    </location>
</feature>
<organism evidence="2 3">
    <name type="scientific">Apiosordaria backusii</name>
    <dbReference type="NCBI Taxonomy" id="314023"/>
    <lineage>
        <taxon>Eukaryota</taxon>
        <taxon>Fungi</taxon>
        <taxon>Dikarya</taxon>
        <taxon>Ascomycota</taxon>
        <taxon>Pezizomycotina</taxon>
        <taxon>Sordariomycetes</taxon>
        <taxon>Sordariomycetidae</taxon>
        <taxon>Sordariales</taxon>
        <taxon>Lasiosphaeriaceae</taxon>
        <taxon>Apiosordaria</taxon>
    </lineage>
</organism>
<evidence type="ECO:0000313" key="3">
    <source>
        <dbReference type="Proteomes" id="UP001172159"/>
    </source>
</evidence>
<dbReference type="AlphaFoldDB" id="A0AA40EFA9"/>
<protein>
    <recommendedName>
        <fullName evidence="1">Prolyl 4-hydroxylase alpha subunit Fe(2+) 2OG dioxygenase domain-containing protein</fullName>
    </recommendedName>
</protein>
<dbReference type="InterPro" id="IPR044862">
    <property type="entry name" value="Pro_4_hyd_alph_FE2OG_OXY"/>
</dbReference>
<dbReference type="EMBL" id="JAUKTV010000004">
    <property type="protein sequence ID" value="KAK0739414.1"/>
    <property type="molecule type" value="Genomic_DNA"/>
</dbReference>
<name>A0AA40EFA9_9PEZI</name>
<reference evidence="2" key="1">
    <citation type="submission" date="2023-06" db="EMBL/GenBank/DDBJ databases">
        <title>Genome-scale phylogeny and comparative genomics of the fungal order Sordariales.</title>
        <authorList>
            <consortium name="Lawrence Berkeley National Laboratory"/>
            <person name="Hensen N."/>
            <person name="Bonometti L."/>
            <person name="Westerberg I."/>
            <person name="Brannstrom I.O."/>
            <person name="Guillou S."/>
            <person name="Cros-Aarteil S."/>
            <person name="Calhoun S."/>
            <person name="Haridas S."/>
            <person name="Kuo A."/>
            <person name="Mondo S."/>
            <person name="Pangilinan J."/>
            <person name="Riley R."/>
            <person name="Labutti K."/>
            <person name="Andreopoulos B."/>
            <person name="Lipzen A."/>
            <person name="Chen C."/>
            <person name="Yanf M."/>
            <person name="Daum C."/>
            <person name="Ng V."/>
            <person name="Clum A."/>
            <person name="Steindorff A."/>
            <person name="Ohm R."/>
            <person name="Martin F."/>
            <person name="Silar P."/>
            <person name="Natvig D."/>
            <person name="Lalanne C."/>
            <person name="Gautier V."/>
            <person name="Ament-Velasquez S.L."/>
            <person name="Kruys A."/>
            <person name="Hutchinson M.I."/>
            <person name="Powell A.J."/>
            <person name="Barry K."/>
            <person name="Miller A.N."/>
            <person name="Grigoriev I.V."/>
            <person name="Debuchy R."/>
            <person name="Gladieux P."/>
            <person name="Thoren M.H."/>
            <person name="Johannesson H."/>
        </authorList>
    </citation>
    <scope>NUCLEOTIDE SEQUENCE</scope>
    <source>
        <strain evidence="2">CBS 540.89</strain>
    </source>
</reference>